<dbReference type="PANTHER" id="PTHR47803">
    <property type="entry name" value="TRNA-SPECIFIC ADENOSINE DEAMINASE 1"/>
    <property type="match status" value="1"/>
</dbReference>
<feature type="compositionally biased region" description="Low complexity" evidence="1">
    <location>
        <begin position="150"/>
        <end position="167"/>
    </location>
</feature>
<dbReference type="AlphaFoldDB" id="A0A5M9MCM9"/>
<evidence type="ECO:0000259" key="2">
    <source>
        <dbReference type="PROSITE" id="PS50141"/>
    </source>
</evidence>
<protein>
    <recommendedName>
        <fullName evidence="2">A to I editase domain-containing protein</fullName>
    </recommendedName>
</protein>
<dbReference type="GO" id="GO:0002100">
    <property type="term" value="P:tRNA wobble adenosine to inosine editing"/>
    <property type="evidence" value="ECO:0007669"/>
    <property type="project" value="InterPro"/>
</dbReference>
<accession>A0A5M9MCM9</accession>
<feature type="domain" description="A to I editase" evidence="2">
    <location>
        <begin position="97"/>
        <end position="490"/>
    </location>
</feature>
<evidence type="ECO:0000313" key="3">
    <source>
        <dbReference type="EMBL" id="KAA8644698.1"/>
    </source>
</evidence>
<dbReference type="InterPro" id="IPR042935">
    <property type="entry name" value="Tad1"/>
</dbReference>
<evidence type="ECO:0000313" key="4">
    <source>
        <dbReference type="Proteomes" id="UP000324241"/>
    </source>
</evidence>
<reference evidence="3 4" key="1">
    <citation type="submission" date="2019-08" db="EMBL/GenBank/DDBJ databases">
        <title>The genome sequence of a newly discovered highly antifungal drug resistant Aspergillus species, Aspergillus tanneri NIH 1004.</title>
        <authorList>
            <person name="Mounaud S."/>
            <person name="Singh I."/>
            <person name="Joardar V."/>
            <person name="Pakala S."/>
            <person name="Pakala S."/>
            <person name="Venepally P."/>
            <person name="Chung J.K."/>
            <person name="Losada L."/>
            <person name="Nierman W.C."/>
        </authorList>
    </citation>
    <scope>NUCLEOTIDE SEQUENCE [LARGE SCALE GENOMIC DNA]</scope>
    <source>
        <strain evidence="3 4">NIH1004</strain>
    </source>
</reference>
<dbReference type="PROSITE" id="PS50141">
    <property type="entry name" value="A_DEAMIN_EDITASE"/>
    <property type="match status" value="1"/>
</dbReference>
<sequence>MTNIRGVAVANNIRDPFVLGGVGVTRPDVAGLHGLEVLEREPLASRIASLVHTHFDGLPSRSKPTVRPDGTKEWIPMSGVVVVKGENTPAEKLTCVAVTSGAKCLSASQVPNCKGLVLHDWHAEILALRAFNYWLLSECRSILTQKRQHSSSSSDGSQESPFSPSSPYLRCRQQYPPFELQPDLTIYMYCTCAPCGDASMELCMAAQEDPTPWEANPDNPDESKLSLLDGRAHFSRLGIVRRKPARADAESTLSKSCSDKLALRQISSLLSYETSLLVAPTETAYLAGVILPENEVSSVGCARAFSDKGRMKVLKGRFWPLHNNSHSSPIPDQESSGYRFRPFRVLSIPMQKYASLWRYAKTGSSGTDAQEKRKPAVISAVWTVAPSGPPPSVVENGVKSLPVLRRSKTGLYETLINGVKQGNRVSTPLARGASALSRAKLWDTWREIVRLSCSGTDGEGNGLQGRHPAALSIPEPVVDAASYREFKKILPVVAQGMVAQGVVARKRAIQEAKDVLDGWISNARDEDWGLEVLVDPKKRKR</sequence>
<feature type="region of interest" description="Disordered" evidence="1">
    <location>
        <begin position="147"/>
        <end position="168"/>
    </location>
</feature>
<dbReference type="Pfam" id="PF02137">
    <property type="entry name" value="A_deamin"/>
    <property type="match status" value="1"/>
</dbReference>
<dbReference type="GO" id="GO:0003723">
    <property type="term" value="F:RNA binding"/>
    <property type="evidence" value="ECO:0007669"/>
    <property type="project" value="InterPro"/>
</dbReference>
<organism evidence="3 4">
    <name type="scientific">Aspergillus tanneri</name>
    <dbReference type="NCBI Taxonomy" id="1220188"/>
    <lineage>
        <taxon>Eukaryota</taxon>
        <taxon>Fungi</taxon>
        <taxon>Dikarya</taxon>
        <taxon>Ascomycota</taxon>
        <taxon>Pezizomycotina</taxon>
        <taxon>Eurotiomycetes</taxon>
        <taxon>Eurotiomycetidae</taxon>
        <taxon>Eurotiales</taxon>
        <taxon>Aspergillaceae</taxon>
        <taxon>Aspergillus</taxon>
        <taxon>Aspergillus subgen. Circumdati</taxon>
    </lineage>
</organism>
<dbReference type="GO" id="GO:0043829">
    <property type="term" value="F:tRNA-specific adenosine-37 deaminase activity"/>
    <property type="evidence" value="ECO:0007669"/>
    <property type="project" value="TreeGrafter"/>
</dbReference>
<dbReference type="PANTHER" id="PTHR47803:SF1">
    <property type="entry name" value="TRNA-SPECIFIC ADENOSINE DEAMINASE 1"/>
    <property type="match status" value="1"/>
</dbReference>
<dbReference type="RefSeq" id="XP_033424059.1">
    <property type="nucleotide sequence ID" value="XM_033573507.1"/>
</dbReference>
<name>A0A5M9MCM9_9EURO</name>
<dbReference type="SMART" id="SM00552">
    <property type="entry name" value="ADEAMc"/>
    <property type="match status" value="1"/>
</dbReference>
<comment type="caution">
    <text evidence="3">The sequence shown here is derived from an EMBL/GenBank/DDBJ whole genome shotgun (WGS) entry which is preliminary data.</text>
</comment>
<dbReference type="VEuPathDB" id="FungiDB:EYZ11_003510"/>
<dbReference type="Proteomes" id="UP000324241">
    <property type="component" value="Unassembled WGS sequence"/>
</dbReference>
<dbReference type="GeneID" id="54331606"/>
<gene>
    <name evidence="3" type="ORF">ATNIH1004_008904</name>
</gene>
<evidence type="ECO:0000256" key="1">
    <source>
        <dbReference type="SAM" id="MobiDB-lite"/>
    </source>
</evidence>
<dbReference type="InterPro" id="IPR002466">
    <property type="entry name" value="A_deamin"/>
</dbReference>
<dbReference type="OrthoDB" id="10268011at2759"/>
<proteinExistence type="predicted"/>
<dbReference type="EMBL" id="QUQM01000006">
    <property type="protein sequence ID" value="KAA8644698.1"/>
    <property type="molecule type" value="Genomic_DNA"/>
</dbReference>